<gene>
    <name evidence="1" type="ORF">KC01_LOCUS21543</name>
</gene>
<evidence type="ECO:0000313" key="2">
    <source>
        <dbReference type="Proteomes" id="UP001497482"/>
    </source>
</evidence>
<protein>
    <submittedName>
        <fullName evidence="1">Uncharacterized protein</fullName>
    </submittedName>
</protein>
<sequence>MKWFSKVIQVMVSSWGLSGAGRDVQVTEHKYGVSSAAIVCHLALAVRDIGFHSRFDLARVLPHSGHRSLAKLQGLGDTAFFFSGGGR</sequence>
<evidence type="ECO:0000313" key="1">
    <source>
        <dbReference type="EMBL" id="CAL1592267.1"/>
    </source>
</evidence>
<proteinExistence type="predicted"/>
<dbReference type="AlphaFoldDB" id="A0AAV2KW54"/>
<dbReference type="EMBL" id="OZ035824">
    <property type="protein sequence ID" value="CAL1592267.1"/>
    <property type="molecule type" value="Genomic_DNA"/>
</dbReference>
<keyword evidence="2" id="KW-1185">Reference proteome</keyword>
<organism evidence="1 2">
    <name type="scientific">Knipowitschia caucasica</name>
    <name type="common">Caucasian dwarf goby</name>
    <name type="synonym">Pomatoschistus caucasicus</name>
    <dbReference type="NCBI Taxonomy" id="637954"/>
    <lineage>
        <taxon>Eukaryota</taxon>
        <taxon>Metazoa</taxon>
        <taxon>Chordata</taxon>
        <taxon>Craniata</taxon>
        <taxon>Vertebrata</taxon>
        <taxon>Euteleostomi</taxon>
        <taxon>Actinopterygii</taxon>
        <taxon>Neopterygii</taxon>
        <taxon>Teleostei</taxon>
        <taxon>Neoteleostei</taxon>
        <taxon>Acanthomorphata</taxon>
        <taxon>Gobiaria</taxon>
        <taxon>Gobiiformes</taxon>
        <taxon>Gobioidei</taxon>
        <taxon>Gobiidae</taxon>
        <taxon>Gobiinae</taxon>
        <taxon>Knipowitschia</taxon>
    </lineage>
</organism>
<reference evidence="1 2" key="1">
    <citation type="submission" date="2024-04" db="EMBL/GenBank/DDBJ databases">
        <authorList>
            <person name="Waldvogel A.-M."/>
            <person name="Schoenle A."/>
        </authorList>
    </citation>
    <scope>NUCLEOTIDE SEQUENCE [LARGE SCALE GENOMIC DNA]</scope>
</reference>
<accession>A0AAV2KW54</accession>
<dbReference type="Proteomes" id="UP001497482">
    <property type="component" value="Chromosome 2"/>
</dbReference>
<name>A0AAV2KW54_KNICA</name>